<dbReference type="RefSeq" id="WP_160358748.1">
    <property type="nucleotide sequence ID" value="NZ_WSRQ01000010.1"/>
</dbReference>
<evidence type="ECO:0000313" key="2">
    <source>
        <dbReference type="Proteomes" id="UP000656077"/>
    </source>
</evidence>
<gene>
    <name evidence="1" type="ORF">GKZ28_08060</name>
</gene>
<evidence type="ECO:0000313" key="1">
    <source>
        <dbReference type="EMBL" id="MVX63648.1"/>
    </source>
</evidence>
<accession>A0A964RL71</accession>
<reference evidence="1" key="1">
    <citation type="submission" date="2019-12" db="EMBL/GenBank/DDBJ databases">
        <title>Microbes associate with the intestines of laboratory mice.</title>
        <authorList>
            <person name="Navarre W."/>
            <person name="Wong E."/>
        </authorList>
    </citation>
    <scope>NUCLEOTIDE SEQUENCE</scope>
    <source>
        <strain evidence="1">NM79_F5</strain>
    </source>
</reference>
<dbReference type="EMBL" id="WSRQ01000010">
    <property type="protein sequence ID" value="MVX63648.1"/>
    <property type="molecule type" value="Genomic_DNA"/>
</dbReference>
<dbReference type="Gene3D" id="1.10.1220.10">
    <property type="entry name" value="Met repressor-like"/>
    <property type="match status" value="1"/>
</dbReference>
<proteinExistence type="predicted"/>
<dbReference type="AlphaFoldDB" id="A0A964RL71"/>
<name>A0A964RL71_9CLOT</name>
<dbReference type="GO" id="GO:0006355">
    <property type="term" value="P:regulation of DNA-templated transcription"/>
    <property type="evidence" value="ECO:0007669"/>
    <property type="project" value="InterPro"/>
</dbReference>
<dbReference type="InterPro" id="IPR013321">
    <property type="entry name" value="Arc_rbn_hlx_hlx"/>
</dbReference>
<organism evidence="1 2">
    <name type="scientific">Clostridium chromiireducens</name>
    <dbReference type="NCBI Taxonomy" id="225345"/>
    <lineage>
        <taxon>Bacteria</taxon>
        <taxon>Bacillati</taxon>
        <taxon>Bacillota</taxon>
        <taxon>Clostridia</taxon>
        <taxon>Eubacteriales</taxon>
        <taxon>Clostridiaceae</taxon>
        <taxon>Clostridium</taxon>
    </lineage>
</organism>
<dbReference type="Proteomes" id="UP000656077">
    <property type="component" value="Unassembled WGS sequence"/>
</dbReference>
<comment type="caution">
    <text evidence="1">The sequence shown here is derived from an EMBL/GenBank/DDBJ whole genome shotgun (WGS) entry which is preliminary data.</text>
</comment>
<sequence length="65" mass="7709">MKRKNINTTLDQDLYKQIKLLAVKRDVKANDLIEEGMKYVLSKYKENYFNNDISKIENIQGDINE</sequence>
<protein>
    <submittedName>
        <fullName evidence="1">Uncharacterized protein</fullName>
    </submittedName>
</protein>